<dbReference type="GO" id="GO:0003964">
    <property type="term" value="F:RNA-directed DNA polymerase activity"/>
    <property type="evidence" value="ECO:0007669"/>
    <property type="project" value="UniProtKB-KW"/>
</dbReference>
<keyword evidence="2" id="KW-0378">Hydrolase</keyword>
<organism evidence="2">
    <name type="scientific">Triatoma infestans</name>
    <name type="common">Assassin bug</name>
    <dbReference type="NCBI Taxonomy" id="30076"/>
    <lineage>
        <taxon>Eukaryota</taxon>
        <taxon>Metazoa</taxon>
        <taxon>Ecdysozoa</taxon>
        <taxon>Arthropoda</taxon>
        <taxon>Hexapoda</taxon>
        <taxon>Insecta</taxon>
        <taxon>Pterygota</taxon>
        <taxon>Neoptera</taxon>
        <taxon>Paraneoptera</taxon>
        <taxon>Hemiptera</taxon>
        <taxon>Heteroptera</taxon>
        <taxon>Panheteroptera</taxon>
        <taxon>Cimicomorpha</taxon>
        <taxon>Reduviidae</taxon>
        <taxon>Triatominae</taxon>
        <taxon>Triatoma</taxon>
    </lineage>
</organism>
<keyword evidence="2" id="KW-0548">Nucleotidyltransferase</keyword>
<proteinExistence type="evidence at transcript level"/>
<evidence type="ECO:0000313" key="2">
    <source>
        <dbReference type="EMBL" id="JAC16797.1"/>
    </source>
</evidence>
<feature type="non-terminal residue" evidence="2">
    <location>
        <position position="1"/>
    </location>
</feature>
<keyword evidence="2" id="KW-0255">Endonuclease</keyword>
<accession>A0A023F6D5</accession>
<feature type="domain" description="Reverse transcriptase" evidence="1">
    <location>
        <begin position="25"/>
        <end position="302"/>
    </location>
</feature>
<dbReference type="EMBL" id="GBBI01001915">
    <property type="protein sequence ID" value="JAC16797.1"/>
    <property type="molecule type" value="mRNA"/>
</dbReference>
<sequence length="411" mass="47504">DGVINECFKLLPPNWLHYLLNLYQTVWEQEKIPLSWGKIKLKMIYKKADPLDPDNYRGIALVNNIVKIFTRILTRRLTDWVESRNILPDEQMGFRQERGCRDGIFSLSALVNLNLRKKRAKVYGIFVDLQRAFDSLSHMKLWEKLHKVGIYGKIVNIIKDIYGKASIFIESDCKQTKEVNVTEGVLQGENLSPLLFSLFISNIVDFFRDHGAMGISINERQDVLMLLYADDIVLLGHSWIDVQFKLDLLNKYCEQNSLKVNIAKTKILPFQKGGKFGHQRKFVFNDKEVEIVREFKYLGVIFSTSGKFRKAAEHSKSLGIAASTKVKQLLSKGKSDSWETKEILFDSMVASVLLYCGEIWAAPYGVILEKVQIKYFKSLLKLPKSTPDAVLRHEISRIHLDFFIFKRMIGW</sequence>
<reference evidence="2" key="1">
    <citation type="journal article" date="2014" name="PLoS Negl. Trop. Dis.">
        <title>An updated insight into the Sialotranscriptome of Triatoma infestans: developmental stage and geographic variations.</title>
        <authorList>
            <person name="Schwarz A."/>
            <person name="Medrano-Mercado N."/>
            <person name="Schaub G.A."/>
            <person name="Struchiner C.J."/>
            <person name="Bargues M.D."/>
            <person name="Levy M.Z."/>
            <person name="Ribeiro J.M."/>
        </authorList>
    </citation>
    <scope>NUCLEOTIDE SEQUENCE</scope>
    <source>
        <strain evidence="2">Chile</strain>
        <tissue evidence="2">Salivary glands</tissue>
    </source>
</reference>
<dbReference type="InterPro" id="IPR043502">
    <property type="entry name" value="DNA/RNA_pol_sf"/>
</dbReference>
<evidence type="ECO:0000259" key="1">
    <source>
        <dbReference type="PROSITE" id="PS50878"/>
    </source>
</evidence>
<protein>
    <submittedName>
        <fullName evidence="2">Putative endonuclease-reverse transcriptase</fullName>
    </submittedName>
</protein>
<dbReference type="SUPFAM" id="SSF56672">
    <property type="entry name" value="DNA/RNA polymerases"/>
    <property type="match status" value="1"/>
</dbReference>
<dbReference type="PANTHER" id="PTHR47027">
    <property type="entry name" value="REVERSE TRANSCRIPTASE DOMAIN-CONTAINING PROTEIN"/>
    <property type="match status" value="1"/>
</dbReference>
<dbReference type="PANTHER" id="PTHR47027:SF30">
    <property type="entry name" value="THAP-TYPE DOMAIN-CONTAINING PROTEIN"/>
    <property type="match status" value="1"/>
</dbReference>
<dbReference type="AlphaFoldDB" id="A0A023F6D5"/>
<dbReference type="InterPro" id="IPR000477">
    <property type="entry name" value="RT_dom"/>
</dbReference>
<dbReference type="PROSITE" id="PS50878">
    <property type="entry name" value="RT_POL"/>
    <property type="match status" value="1"/>
</dbReference>
<dbReference type="InterPro" id="IPR043128">
    <property type="entry name" value="Rev_trsase/Diguanyl_cyclase"/>
</dbReference>
<keyword evidence="2" id="KW-0695">RNA-directed DNA polymerase</keyword>
<dbReference type="Pfam" id="PF00078">
    <property type="entry name" value="RVT_1"/>
    <property type="match status" value="1"/>
</dbReference>
<keyword evidence="2" id="KW-0540">Nuclease</keyword>
<name>A0A023F6D5_TRIIF</name>
<dbReference type="Gene3D" id="3.30.70.270">
    <property type="match status" value="1"/>
</dbReference>
<dbReference type="GO" id="GO:0004519">
    <property type="term" value="F:endonuclease activity"/>
    <property type="evidence" value="ECO:0007669"/>
    <property type="project" value="UniProtKB-KW"/>
</dbReference>
<keyword evidence="2" id="KW-0808">Transferase</keyword>
<dbReference type="CDD" id="cd01650">
    <property type="entry name" value="RT_nLTR_like"/>
    <property type="match status" value="1"/>
</dbReference>